<dbReference type="AlphaFoldDB" id="A0A8J5GUA7"/>
<proteinExistence type="inferred from homology"/>
<keyword evidence="3" id="KW-1185">Reference proteome</keyword>
<gene>
    <name evidence="2" type="ORF">ZIOFF_027994</name>
</gene>
<sequence length="102" mass="11880">MLEPKEAMPTISVQAPETLERRIRTDLGDTFLSLIYFKSLISLHILEIKFKDLPRRLVAPDVYHPEGTKEHKHHHLSVLQQHVAFFELDDNGIVYPRETYTG</sequence>
<name>A0A8J5GUA7_ZINOF</name>
<dbReference type="Proteomes" id="UP000734854">
    <property type="component" value="Unassembled WGS sequence"/>
</dbReference>
<dbReference type="GO" id="GO:0005509">
    <property type="term" value="F:calcium ion binding"/>
    <property type="evidence" value="ECO:0007669"/>
    <property type="project" value="TreeGrafter"/>
</dbReference>
<dbReference type="Pfam" id="PF05042">
    <property type="entry name" value="Caleosin"/>
    <property type="match status" value="1"/>
</dbReference>
<accession>A0A8J5GUA7</accession>
<comment type="similarity">
    <text evidence="1">Belongs to the caleosin family.</text>
</comment>
<dbReference type="GO" id="GO:0004497">
    <property type="term" value="F:monooxygenase activity"/>
    <property type="evidence" value="ECO:0007669"/>
    <property type="project" value="TreeGrafter"/>
</dbReference>
<dbReference type="InterPro" id="IPR007736">
    <property type="entry name" value="Caleosin-related"/>
</dbReference>
<dbReference type="PANTHER" id="PTHR31495">
    <property type="entry name" value="PEROXYGENASE 3-RELATED"/>
    <property type="match status" value="1"/>
</dbReference>
<organism evidence="2 3">
    <name type="scientific">Zingiber officinale</name>
    <name type="common">Ginger</name>
    <name type="synonym">Amomum zingiber</name>
    <dbReference type="NCBI Taxonomy" id="94328"/>
    <lineage>
        <taxon>Eukaryota</taxon>
        <taxon>Viridiplantae</taxon>
        <taxon>Streptophyta</taxon>
        <taxon>Embryophyta</taxon>
        <taxon>Tracheophyta</taxon>
        <taxon>Spermatophyta</taxon>
        <taxon>Magnoliopsida</taxon>
        <taxon>Liliopsida</taxon>
        <taxon>Zingiberales</taxon>
        <taxon>Zingiberaceae</taxon>
        <taxon>Zingiber</taxon>
    </lineage>
</organism>
<dbReference type="PANTHER" id="PTHR31495:SF50">
    <property type="entry name" value="PEROXYGENASE 1"/>
    <property type="match status" value="1"/>
</dbReference>
<protein>
    <submittedName>
        <fullName evidence="2">Uncharacterized protein</fullName>
    </submittedName>
</protein>
<evidence type="ECO:0000313" key="3">
    <source>
        <dbReference type="Proteomes" id="UP000734854"/>
    </source>
</evidence>
<reference evidence="2 3" key="1">
    <citation type="submission" date="2020-08" db="EMBL/GenBank/DDBJ databases">
        <title>Plant Genome Project.</title>
        <authorList>
            <person name="Zhang R.-G."/>
        </authorList>
    </citation>
    <scope>NUCLEOTIDE SEQUENCE [LARGE SCALE GENOMIC DNA]</scope>
    <source>
        <tissue evidence="2">Rhizome</tissue>
    </source>
</reference>
<evidence type="ECO:0000313" key="2">
    <source>
        <dbReference type="EMBL" id="KAG6509986.1"/>
    </source>
</evidence>
<comment type="caution">
    <text evidence="2">The sequence shown here is derived from an EMBL/GenBank/DDBJ whole genome shotgun (WGS) entry which is preliminary data.</text>
</comment>
<dbReference type="EMBL" id="JACMSC010000008">
    <property type="protein sequence ID" value="KAG6509986.1"/>
    <property type="molecule type" value="Genomic_DNA"/>
</dbReference>
<evidence type="ECO:0000256" key="1">
    <source>
        <dbReference type="ARBA" id="ARBA00006765"/>
    </source>
</evidence>